<dbReference type="KEGG" id="arca:HC352_03360"/>
<proteinExistence type="predicted"/>
<feature type="signal peptide" evidence="1">
    <location>
        <begin position="1"/>
        <end position="27"/>
    </location>
</feature>
<feature type="chain" id="PRO_5039657841" description="DUF6318 domain-containing protein" evidence="1">
    <location>
        <begin position="28"/>
        <end position="203"/>
    </location>
</feature>
<name>A0A6H2EJX0_9ACTO</name>
<evidence type="ECO:0000313" key="4">
    <source>
        <dbReference type="Proteomes" id="UP000502298"/>
    </source>
</evidence>
<organism evidence="3 4">
    <name type="scientific">Arcanobacterium buesumense</name>
    <dbReference type="NCBI Taxonomy" id="2722751"/>
    <lineage>
        <taxon>Bacteria</taxon>
        <taxon>Bacillati</taxon>
        <taxon>Actinomycetota</taxon>
        <taxon>Actinomycetes</taxon>
        <taxon>Actinomycetales</taxon>
        <taxon>Actinomycetaceae</taxon>
        <taxon>Arcanobacterium</taxon>
    </lineage>
</organism>
<dbReference type="Proteomes" id="UP000502298">
    <property type="component" value="Chromosome"/>
</dbReference>
<dbReference type="Pfam" id="PF19843">
    <property type="entry name" value="DUF6318"/>
    <property type="match status" value="1"/>
</dbReference>
<evidence type="ECO:0000256" key="1">
    <source>
        <dbReference type="SAM" id="SignalP"/>
    </source>
</evidence>
<dbReference type="InterPro" id="IPR046281">
    <property type="entry name" value="DUF6318"/>
</dbReference>
<keyword evidence="1" id="KW-0732">Signal</keyword>
<dbReference type="RefSeq" id="WP_168917576.1">
    <property type="nucleotide sequence ID" value="NZ_CP050804.1"/>
</dbReference>
<gene>
    <name evidence="3" type="ORF">HC352_03360</name>
</gene>
<evidence type="ECO:0000259" key="2">
    <source>
        <dbReference type="Pfam" id="PF19843"/>
    </source>
</evidence>
<accession>A0A6H2EJX0</accession>
<dbReference type="AlphaFoldDB" id="A0A6H2EJX0"/>
<reference evidence="3 4" key="1">
    <citation type="submission" date="2020-03" db="EMBL/GenBank/DDBJ databases">
        <title>Complete genome of Arcanobacterium buesumensis sp. nov. strain 2701.</title>
        <authorList>
            <person name="Borowiak M."/>
            <person name="Alssahen M."/>
            <person name="Laemmler C."/>
            <person name="Malorny B."/>
            <person name="Hassan A."/>
            <person name="Prenger-Berninghoff E."/>
            <person name="Ploetz M."/>
            <person name="Abdulmawjood A."/>
        </authorList>
    </citation>
    <scope>NUCLEOTIDE SEQUENCE [LARGE SCALE GENOMIC DNA]</scope>
    <source>
        <strain evidence="3 4">2701</strain>
    </source>
</reference>
<dbReference type="EMBL" id="CP050804">
    <property type="protein sequence ID" value="QJC21636.1"/>
    <property type="molecule type" value="Genomic_DNA"/>
</dbReference>
<sequence length="203" mass="22953">MGEKAAKSIFCKVWKGLVLVSSCVVLASCVSADMKPESQLEKDREIVAEQHIIPPRPILDRPAEPELTGDSRTDAVAVAQHFVTFYPYMLKTGDTSYWEKHSAPECEFCQKVLAASKARNETGAWIDGEMRIIDQVNGIVDEEKDKYEIQFLIERTHVVEYGESDERENDRQYHVVISLEKNNSWSVKQFQIGNPSGFKGKIG</sequence>
<feature type="domain" description="DUF6318" evidence="2">
    <location>
        <begin position="71"/>
        <end position="172"/>
    </location>
</feature>
<protein>
    <recommendedName>
        <fullName evidence="2">DUF6318 domain-containing protein</fullName>
    </recommendedName>
</protein>
<keyword evidence="4" id="KW-1185">Reference proteome</keyword>
<dbReference type="PROSITE" id="PS51257">
    <property type="entry name" value="PROKAR_LIPOPROTEIN"/>
    <property type="match status" value="1"/>
</dbReference>
<evidence type="ECO:0000313" key="3">
    <source>
        <dbReference type="EMBL" id="QJC21636.1"/>
    </source>
</evidence>